<dbReference type="PANTHER" id="PTHR30298:SF0">
    <property type="entry name" value="PROTEIN YBFL-RELATED"/>
    <property type="match status" value="1"/>
</dbReference>
<dbReference type="RefSeq" id="WP_009143016.1">
    <property type="nucleotide sequence ID" value="NZ_GL830974.1"/>
</dbReference>
<dbReference type="PANTHER" id="PTHR30298">
    <property type="entry name" value="H REPEAT-ASSOCIATED PREDICTED TRANSPOSASE"/>
    <property type="match status" value="1"/>
</dbReference>
<dbReference type="NCBIfam" id="NF033564">
    <property type="entry name" value="transpos_ISAs1"/>
    <property type="match status" value="1"/>
</dbReference>
<dbReference type="eggNOG" id="COG5433">
    <property type="taxonomic scope" value="Bacteria"/>
</dbReference>
<dbReference type="HOGENOM" id="CLU_793499_0_0_6"/>
<dbReference type="InterPro" id="IPR051698">
    <property type="entry name" value="Transposase_11-like"/>
</dbReference>
<dbReference type="EMBL" id="AEVO01000037">
    <property type="protein sequence ID" value="EFY07376.1"/>
    <property type="molecule type" value="Genomic_DNA"/>
</dbReference>
<keyword evidence="2" id="KW-1185">Reference proteome</keyword>
<protein>
    <submittedName>
        <fullName evidence="1">Uncharacterized protein</fullName>
    </submittedName>
</protein>
<reference evidence="1 2" key="1">
    <citation type="submission" date="2011-01" db="EMBL/GenBank/DDBJ databases">
        <authorList>
            <person name="Weinstock G."/>
            <person name="Sodergren E."/>
            <person name="Clifton S."/>
            <person name="Fulton L."/>
            <person name="Fulton B."/>
            <person name="Courtney L."/>
            <person name="Fronick C."/>
            <person name="Harrison M."/>
            <person name="Strong C."/>
            <person name="Farmer C."/>
            <person name="Delahaunty K."/>
            <person name="Markovic C."/>
            <person name="Hall O."/>
            <person name="Minx P."/>
            <person name="Tomlinson C."/>
            <person name="Mitreva M."/>
            <person name="Hou S."/>
            <person name="Chen J."/>
            <person name="Wollam A."/>
            <person name="Pepin K.H."/>
            <person name="Johnson M."/>
            <person name="Bhonagiri V."/>
            <person name="Zhang X."/>
            <person name="Suruliraj S."/>
            <person name="Warren W."/>
            <person name="Chinwalla A."/>
            <person name="Mardis E.R."/>
            <person name="Wilson R.K."/>
        </authorList>
    </citation>
    <scope>NUCLEOTIDE SEQUENCE [LARGE SCALE GENOMIC DNA]</scope>
    <source>
        <strain evidence="2">DSM 22608 / JCM 16073 / KCTC 15190 / YIT 12066</strain>
    </source>
</reference>
<evidence type="ECO:0000313" key="1">
    <source>
        <dbReference type="EMBL" id="EFY07376.1"/>
    </source>
</evidence>
<feature type="non-terminal residue" evidence="1">
    <location>
        <position position="350"/>
    </location>
</feature>
<dbReference type="Proteomes" id="UP000018458">
    <property type="component" value="Unassembled WGS sequence"/>
</dbReference>
<dbReference type="OrthoDB" id="7061652at2"/>
<dbReference type="AlphaFoldDB" id="E8LJC8"/>
<accession>E8LJC8</accession>
<organism evidence="1 2">
    <name type="scientific">Succinatimonas hippei (strain DSM 22608 / JCM 16073 / KCTC 15190 / YIT 12066)</name>
    <dbReference type="NCBI Taxonomy" id="762983"/>
    <lineage>
        <taxon>Bacteria</taxon>
        <taxon>Pseudomonadati</taxon>
        <taxon>Pseudomonadota</taxon>
        <taxon>Gammaproteobacteria</taxon>
        <taxon>Aeromonadales</taxon>
        <taxon>Succinivibrionaceae</taxon>
        <taxon>Succinatimonas</taxon>
    </lineage>
</organism>
<proteinExistence type="predicted"/>
<sequence length="350" mass="39643">MFIACEELRNLAKSCRCRLHESDDFDSIIEEYSRLYYPHTGTPTDKVHFEFKLKEAKAIYDALSGEVTATISRCLKDIRDALTDKRSETKIIYPLDVMVTVILLARLCGNITAVEVVNFYRARNLELQYLIPGMPRPRYRLSESTVNCVMRMFSPEEINKLLESYFSAVKTALCEMIKAGEQRERPKLADKETVSFDGQEIVSSYRKGESSRRKKGAVGVSVYNSTHKIAMAVKSVLEKNHEVPAFLSLLPNLDIRGTIVMSDALNSLSEVSTAILRHGADYLLCIKDNGGNKELRGHLEAIFNREYAKQEKSAAISRYLCEKGHGRIDETLLETLPANLIDERIENPHP</sequence>
<comment type="caution">
    <text evidence="1">The sequence shown here is derived from an EMBL/GenBank/DDBJ whole genome shotgun (WGS) entry which is preliminary data.</text>
</comment>
<name>E8LJC8_SUCHY</name>
<gene>
    <name evidence="1" type="ORF">HMPREF9444_00805</name>
</gene>
<dbReference type="InterPro" id="IPR047647">
    <property type="entry name" value="ISAs1_transpos"/>
</dbReference>
<evidence type="ECO:0000313" key="2">
    <source>
        <dbReference type="Proteomes" id="UP000018458"/>
    </source>
</evidence>